<name>A0A2N0ZBZ5_9BACI</name>
<dbReference type="AlphaFoldDB" id="A0A2N0ZBZ5"/>
<gene>
    <name evidence="2" type="ORF">CWS20_20415</name>
</gene>
<keyword evidence="1" id="KW-0472">Membrane</keyword>
<accession>A0A2N0ZBZ5</accession>
<reference evidence="2 3" key="1">
    <citation type="journal article" date="2010" name="Int. J. Syst. Evol. Microbiol.">
        <title>Bacillus horneckiae sp. nov., isolated from a spacecraft-assembly clean room.</title>
        <authorList>
            <person name="Vaishampayan P."/>
            <person name="Probst A."/>
            <person name="Krishnamurthi S."/>
            <person name="Ghosh S."/>
            <person name="Osman S."/>
            <person name="McDowall A."/>
            <person name="Ruckmani A."/>
            <person name="Mayilraj S."/>
            <person name="Venkateswaran K."/>
        </authorList>
    </citation>
    <scope>NUCLEOTIDE SEQUENCE [LARGE SCALE GENOMIC DNA]</scope>
    <source>
        <strain evidence="3">1PO1SC</strain>
    </source>
</reference>
<feature type="transmembrane region" description="Helical" evidence="1">
    <location>
        <begin position="66"/>
        <end position="83"/>
    </location>
</feature>
<sequence length="155" mass="18496">MFLAFIRISLILISWFTVKFLPKKSFFKYLPVTLLSTSVLLTEYLFGIPHNWWKAKGGIKTIVNNGLTFIFGPYFVGNLWIFHLTYKKFWLYTLINLVLDYTLAYPLNKFFEKIHLYKLKRIKPIHLFLISLGYSFFNYVFQLLLDKNEDNQSSI</sequence>
<dbReference type="EMBL" id="PISD01000050">
    <property type="protein sequence ID" value="PKG27042.1"/>
    <property type="molecule type" value="Genomic_DNA"/>
</dbReference>
<evidence type="ECO:0000313" key="2">
    <source>
        <dbReference type="EMBL" id="PKG27042.1"/>
    </source>
</evidence>
<comment type="caution">
    <text evidence="2">The sequence shown here is derived from an EMBL/GenBank/DDBJ whole genome shotgun (WGS) entry which is preliminary data.</text>
</comment>
<organism evidence="2 3">
    <name type="scientific">Cytobacillus horneckiae</name>
    <dbReference type="NCBI Taxonomy" id="549687"/>
    <lineage>
        <taxon>Bacteria</taxon>
        <taxon>Bacillati</taxon>
        <taxon>Bacillota</taxon>
        <taxon>Bacilli</taxon>
        <taxon>Bacillales</taxon>
        <taxon>Bacillaceae</taxon>
        <taxon>Cytobacillus</taxon>
    </lineage>
</organism>
<evidence type="ECO:0000256" key="1">
    <source>
        <dbReference type="SAM" id="Phobius"/>
    </source>
</evidence>
<dbReference type="Proteomes" id="UP000233343">
    <property type="component" value="Unassembled WGS sequence"/>
</dbReference>
<keyword evidence="1" id="KW-1133">Transmembrane helix</keyword>
<keyword evidence="3" id="KW-1185">Reference proteome</keyword>
<protein>
    <submittedName>
        <fullName evidence="2">Uncharacterized protein</fullName>
    </submittedName>
</protein>
<feature type="transmembrane region" description="Helical" evidence="1">
    <location>
        <begin position="89"/>
        <end position="107"/>
    </location>
</feature>
<evidence type="ECO:0000313" key="3">
    <source>
        <dbReference type="Proteomes" id="UP000233343"/>
    </source>
</evidence>
<feature type="transmembrane region" description="Helical" evidence="1">
    <location>
        <begin position="26"/>
        <end position="46"/>
    </location>
</feature>
<proteinExistence type="predicted"/>
<keyword evidence="1" id="KW-0812">Transmembrane</keyword>
<feature type="transmembrane region" description="Helical" evidence="1">
    <location>
        <begin position="127"/>
        <end position="145"/>
    </location>
</feature>